<dbReference type="PRINTS" id="PR00037">
    <property type="entry name" value="HTHLACR"/>
</dbReference>
<keyword evidence="4 8" id="KW-0238">DNA-binding</keyword>
<dbReference type="Pfam" id="PF00455">
    <property type="entry name" value="DeoRC"/>
    <property type="match status" value="1"/>
</dbReference>
<evidence type="ECO:0000256" key="2">
    <source>
        <dbReference type="ARBA" id="ARBA00022491"/>
    </source>
</evidence>
<comment type="function">
    <text evidence="6">Repressor of the lactose catabolism operon. Galactose-6-phosphate is the inducer.</text>
</comment>
<dbReference type="GO" id="GO:0003677">
    <property type="term" value="F:DNA binding"/>
    <property type="evidence" value="ECO:0007669"/>
    <property type="project" value="UniProtKB-KW"/>
</dbReference>
<evidence type="ECO:0000313" key="9">
    <source>
        <dbReference type="Proteomes" id="UP001500755"/>
    </source>
</evidence>
<dbReference type="PANTHER" id="PTHR30363:SF4">
    <property type="entry name" value="GLYCEROL-3-PHOSPHATE REGULON REPRESSOR"/>
    <property type="match status" value="1"/>
</dbReference>
<accession>A0ABP5EUZ8</accession>
<evidence type="ECO:0000256" key="3">
    <source>
        <dbReference type="ARBA" id="ARBA00023015"/>
    </source>
</evidence>
<dbReference type="SMART" id="SM01134">
    <property type="entry name" value="DeoRC"/>
    <property type="match status" value="1"/>
</dbReference>
<keyword evidence="2" id="KW-0678">Repressor</keyword>
<gene>
    <name evidence="8" type="ORF">GCM10009755_12660</name>
</gene>
<feature type="domain" description="HTH deoR-type" evidence="7">
    <location>
        <begin position="3"/>
        <end position="58"/>
    </location>
</feature>
<name>A0ABP5EUZ8_9MICO</name>
<protein>
    <recommendedName>
        <fullName evidence="1">Lactose phosphotransferase system repressor</fullName>
    </recommendedName>
</protein>
<keyword evidence="5" id="KW-0804">Transcription</keyword>
<evidence type="ECO:0000256" key="5">
    <source>
        <dbReference type="ARBA" id="ARBA00023163"/>
    </source>
</evidence>
<keyword evidence="3" id="KW-0805">Transcription regulation</keyword>
<dbReference type="SMART" id="SM00420">
    <property type="entry name" value="HTH_DEOR"/>
    <property type="match status" value="1"/>
</dbReference>
<sequence length="262" mass="27750">MFAEERRRRIADLVHRSGRVTVRDLAEEFDVTTETVRRDLATLEELGLCRRVHGGAVPADRPSIHEAGVEERRIEQLDEKRRIASAAVHEVPTVASLVIDGGTSTEALAHALADANRTGGAGRRLIVATNSLGVVLAMHDAPGIEVHVLPGLVRPITRTAVGAVTVEAIERLSADITFLGVNGIDPEHGFSTPDHAEASTKAALARAGRRTVVLADSTKLGTDSFVRFAPLEAADTLITTAPGPEPVLAAALEDADVEVLLA</sequence>
<dbReference type="Gene3D" id="3.40.50.1360">
    <property type="match status" value="1"/>
</dbReference>
<organism evidence="8 9">
    <name type="scientific">Brevibacterium samyangense</name>
    <dbReference type="NCBI Taxonomy" id="366888"/>
    <lineage>
        <taxon>Bacteria</taxon>
        <taxon>Bacillati</taxon>
        <taxon>Actinomycetota</taxon>
        <taxon>Actinomycetes</taxon>
        <taxon>Micrococcales</taxon>
        <taxon>Brevibacteriaceae</taxon>
        <taxon>Brevibacterium</taxon>
    </lineage>
</organism>
<proteinExistence type="predicted"/>
<evidence type="ECO:0000313" key="8">
    <source>
        <dbReference type="EMBL" id="GAA2004656.1"/>
    </source>
</evidence>
<keyword evidence="9" id="KW-1185">Reference proteome</keyword>
<dbReference type="Proteomes" id="UP001500755">
    <property type="component" value="Unassembled WGS sequence"/>
</dbReference>
<dbReference type="InterPro" id="IPR036390">
    <property type="entry name" value="WH_DNA-bd_sf"/>
</dbReference>
<dbReference type="InterPro" id="IPR050313">
    <property type="entry name" value="Carb_Metab_HTH_regulators"/>
</dbReference>
<reference evidence="9" key="1">
    <citation type="journal article" date="2019" name="Int. J. Syst. Evol. Microbiol.">
        <title>The Global Catalogue of Microorganisms (GCM) 10K type strain sequencing project: providing services to taxonomists for standard genome sequencing and annotation.</title>
        <authorList>
            <consortium name="The Broad Institute Genomics Platform"/>
            <consortium name="The Broad Institute Genome Sequencing Center for Infectious Disease"/>
            <person name="Wu L."/>
            <person name="Ma J."/>
        </authorList>
    </citation>
    <scope>NUCLEOTIDE SEQUENCE [LARGE SCALE GENOMIC DNA]</scope>
    <source>
        <strain evidence="9">JCM 14546</strain>
    </source>
</reference>
<dbReference type="InterPro" id="IPR001034">
    <property type="entry name" value="DeoR_HTH"/>
</dbReference>
<comment type="caution">
    <text evidence="8">The sequence shown here is derived from an EMBL/GenBank/DDBJ whole genome shotgun (WGS) entry which is preliminary data.</text>
</comment>
<dbReference type="InterPro" id="IPR018356">
    <property type="entry name" value="Tscrpt_reg_HTH_DeoR_CS"/>
</dbReference>
<dbReference type="InterPro" id="IPR036388">
    <property type="entry name" value="WH-like_DNA-bd_sf"/>
</dbReference>
<dbReference type="InterPro" id="IPR037171">
    <property type="entry name" value="NagB/RpiA_transferase-like"/>
</dbReference>
<dbReference type="PROSITE" id="PS51000">
    <property type="entry name" value="HTH_DEOR_2"/>
    <property type="match status" value="1"/>
</dbReference>
<dbReference type="InterPro" id="IPR014036">
    <property type="entry name" value="DeoR-like_C"/>
</dbReference>
<dbReference type="RefSeq" id="WP_344308011.1">
    <property type="nucleotide sequence ID" value="NZ_BAAANO010000012.1"/>
</dbReference>
<evidence type="ECO:0000256" key="6">
    <source>
        <dbReference type="ARBA" id="ARBA00024937"/>
    </source>
</evidence>
<dbReference type="EMBL" id="BAAANO010000012">
    <property type="protein sequence ID" value="GAA2004656.1"/>
    <property type="molecule type" value="Genomic_DNA"/>
</dbReference>
<dbReference type="SUPFAM" id="SSF100950">
    <property type="entry name" value="NagB/RpiA/CoA transferase-like"/>
    <property type="match status" value="1"/>
</dbReference>
<dbReference type="PROSITE" id="PS00894">
    <property type="entry name" value="HTH_DEOR_1"/>
    <property type="match status" value="1"/>
</dbReference>
<evidence type="ECO:0000259" key="7">
    <source>
        <dbReference type="PROSITE" id="PS51000"/>
    </source>
</evidence>
<evidence type="ECO:0000256" key="4">
    <source>
        <dbReference type="ARBA" id="ARBA00023125"/>
    </source>
</evidence>
<dbReference type="Pfam" id="PF08220">
    <property type="entry name" value="HTH_DeoR"/>
    <property type="match status" value="1"/>
</dbReference>
<dbReference type="PANTHER" id="PTHR30363">
    <property type="entry name" value="HTH-TYPE TRANSCRIPTIONAL REGULATOR SRLR-RELATED"/>
    <property type="match status" value="1"/>
</dbReference>
<evidence type="ECO:0000256" key="1">
    <source>
        <dbReference type="ARBA" id="ARBA00021390"/>
    </source>
</evidence>
<dbReference type="Gene3D" id="1.10.10.10">
    <property type="entry name" value="Winged helix-like DNA-binding domain superfamily/Winged helix DNA-binding domain"/>
    <property type="match status" value="1"/>
</dbReference>
<dbReference type="SUPFAM" id="SSF46785">
    <property type="entry name" value="Winged helix' DNA-binding domain"/>
    <property type="match status" value="1"/>
</dbReference>